<proteinExistence type="predicted"/>
<reference evidence="2 3" key="1">
    <citation type="submission" date="2020-09" db="EMBL/GenBank/DDBJ databases">
        <title>Paenibacillus sp. CAU 1523 isolated from sand of Haeundae Beach.</title>
        <authorList>
            <person name="Kim W."/>
        </authorList>
    </citation>
    <scope>NUCLEOTIDE SEQUENCE [LARGE SCALE GENOMIC DNA]</scope>
    <source>
        <strain evidence="2 3">CAU 1523</strain>
    </source>
</reference>
<feature type="signal peptide" evidence="1">
    <location>
        <begin position="1"/>
        <end position="24"/>
    </location>
</feature>
<gene>
    <name evidence="2" type="ORF">IFO66_18605</name>
</gene>
<feature type="chain" id="PRO_5045165127" description="Lipoprotein" evidence="1">
    <location>
        <begin position="25"/>
        <end position="187"/>
    </location>
</feature>
<dbReference type="RefSeq" id="WP_192026616.1">
    <property type="nucleotide sequence ID" value="NZ_JACYTN010000021.1"/>
</dbReference>
<evidence type="ECO:0000256" key="1">
    <source>
        <dbReference type="SAM" id="SignalP"/>
    </source>
</evidence>
<keyword evidence="1" id="KW-0732">Signal</keyword>
<dbReference type="PROSITE" id="PS51257">
    <property type="entry name" value="PROKAR_LIPOPROTEIN"/>
    <property type="match status" value="1"/>
</dbReference>
<keyword evidence="3" id="KW-1185">Reference proteome</keyword>
<dbReference type="EMBL" id="JACYTN010000021">
    <property type="protein sequence ID" value="MBD8500309.1"/>
    <property type="molecule type" value="Genomic_DNA"/>
</dbReference>
<evidence type="ECO:0000313" key="3">
    <source>
        <dbReference type="Proteomes" id="UP000634529"/>
    </source>
</evidence>
<evidence type="ECO:0000313" key="2">
    <source>
        <dbReference type="EMBL" id="MBD8500309.1"/>
    </source>
</evidence>
<name>A0ABR9B1T6_9BACL</name>
<accession>A0ABR9B1T6</accession>
<dbReference type="Proteomes" id="UP000634529">
    <property type="component" value="Unassembled WGS sequence"/>
</dbReference>
<organism evidence="2 3">
    <name type="scientific">Paenibacillus arenosi</name>
    <dbReference type="NCBI Taxonomy" id="2774142"/>
    <lineage>
        <taxon>Bacteria</taxon>
        <taxon>Bacillati</taxon>
        <taxon>Bacillota</taxon>
        <taxon>Bacilli</taxon>
        <taxon>Bacillales</taxon>
        <taxon>Paenibacillaceae</taxon>
        <taxon>Paenibacillus</taxon>
    </lineage>
</organism>
<evidence type="ECO:0008006" key="4">
    <source>
        <dbReference type="Google" id="ProtNLM"/>
    </source>
</evidence>
<sequence length="187" mass="20711">MNNMKHLKSIIAILAVLALVLVTGCTDNKSAEASQIKDKLLKDTSQTSNEEQPENKVQIKTFVSKEGGFSLKQPEKWNGYVGAIGEKGDPITGATWETSFYLLKDGKPDIDAGSIMTITKLPRAQHDAIVAEDGPSASHILGESKEYVWLMTTPQSNPYDEKSEAYKRFNTMLVDGEFINMHFKVNN</sequence>
<comment type="caution">
    <text evidence="2">The sequence shown here is derived from an EMBL/GenBank/DDBJ whole genome shotgun (WGS) entry which is preliminary data.</text>
</comment>
<protein>
    <recommendedName>
        <fullName evidence="4">Lipoprotein</fullName>
    </recommendedName>
</protein>